<dbReference type="InterPro" id="IPR036047">
    <property type="entry name" value="F-box-like_dom_sf"/>
</dbReference>
<dbReference type="PROSITE" id="PS50181">
    <property type="entry name" value="FBOX"/>
    <property type="match status" value="1"/>
</dbReference>
<dbReference type="SUPFAM" id="SSF50814">
    <property type="entry name" value="Lipocalins"/>
    <property type="match status" value="1"/>
</dbReference>
<evidence type="ECO:0000313" key="2">
    <source>
        <dbReference type="EMBL" id="CAD5111040.1"/>
    </source>
</evidence>
<dbReference type="InterPro" id="IPR032675">
    <property type="entry name" value="LRR_dom_sf"/>
</dbReference>
<dbReference type="PANTHER" id="PTHR20933:SF4">
    <property type="entry name" value="F-BOX INVOLVED IN POLYQ PATHOGENESIS, ISOFORM A"/>
    <property type="match status" value="1"/>
</dbReference>
<dbReference type="GO" id="GO:0031398">
    <property type="term" value="P:positive regulation of protein ubiquitination"/>
    <property type="evidence" value="ECO:0007669"/>
    <property type="project" value="TreeGrafter"/>
</dbReference>
<dbReference type="OrthoDB" id="3219396at2759"/>
<dbReference type="SUPFAM" id="SSF81383">
    <property type="entry name" value="F-box domain"/>
    <property type="match status" value="1"/>
</dbReference>
<reference evidence="2 3" key="1">
    <citation type="submission" date="2020-08" db="EMBL/GenBank/DDBJ databases">
        <authorList>
            <person name="Hejnol A."/>
        </authorList>
    </citation>
    <scope>NUCLEOTIDE SEQUENCE [LARGE SCALE GENOMIC DNA]</scope>
</reference>
<dbReference type="Gene3D" id="3.80.10.10">
    <property type="entry name" value="Ribonuclease Inhibitor"/>
    <property type="match status" value="3"/>
</dbReference>
<feature type="domain" description="F-box" evidence="1">
    <location>
        <begin position="43"/>
        <end position="90"/>
    </location>
</feature>
<dbReference type="InterPro" id="IPR012674">
    <property type="entry name" value="Calycin"/>
</dbReference>
<dbReference type="PANTHER" id="PTHR20933">
    <property type="entry name" value="F-BOX ONLY PROTEIN 33"/>
    <property type="match status" value="1"/>
</dbReference>
<gene>
    <name evidence="2" type="ORF">DGYR_LOCUS388</name>
</gene>
<name>A0A7I8V5N4_9ANNE</name>
<sequence>MANDALYSITREATHLGVHQDDDRRNSFRNSGPGFGYPPIAESKNINTLPDKIILQIFSFIHHKELSRAVAKVCKKWRNLSYDSHLWSRVSLRPEYGGLQVSNSDALIHIIGTRFGSRLRYIELPCELVTTPILHELVNKCQNLKYLTLDFANAMQLHDFNDLNAFPCNLINFTVCLSEVIFMEGFMRKVYQSLSSVQVLHLIGNFEQGDEEQEEIYEVINIGKIKAHTPNLKVVNFYGINFIDDSHVELLSTNCIHLESLSLCFCLRVKGSTLKQLIQRCSKLQTLLLQHCALEDEHMRNVEWEKSAVCEIDLSSTELSTECLHDVLLRINNFKYLALGYCEFFTDKILEDLSRRGKLTNLKALDVSHTIGLSENVISQVLRKHGQSLQGLMIAGKPKLTEQFFLNVIPFMKNIRILVCGTANGWFLRMSTRVHVDQIMICLSQNTPKLERLELQWDPDMIRFSDNSSKFVDQLRLKCPLIKSFTLSDGEYYEMILCIQTLQFHATDQYKYDVFTHIFQKSVCSLIKSTMESLNGKWSMQQIDESFVAVLLEAGYSEEAINRLKETTKGDNITFEYKIEGDSVEYILSQDGNEVHKVGGKLGESEQCNSLDGRQITRSMEQTDGTLIVKEVTEDDKVLTNEIKVVDDKLVVVSKSNDKISTREFSRA</sequence>
<protein>
    <submittedName>
        <fullName evidence="2">DgyrCDS392</fullName>
    </submittedName>
</protein>
<dbReference type="InterPro" id="IPR001810">
    <property type="entry name" value="F-box_dom"/>
</dbReference>
<accession>A0A7I8V5N4</accession>
<dbReference type="Gene3D" id="2.40.128.20">
    <property type="match status" value="1"/>
</dbReference>
<dbReference type="AlphaFoldDB" id="A0A7I8V5N4"/>
<dbReference type="GO" id="GO:0008289">
    <property type="term" value="F:lipid binding"/>
    <property type="evidence" value="ECO:0007669"/>
    <property type="project" value="UniProtKB-KW"/>
</dbReference>
<dbReference type="SUPFAM" id="SSF52047">
    <property type="entry name" value="RNI-like"/>
    <property type="match status" value="1"/>
</dbReference>
<proteinExistence type="predicted"/>
<dbReference type="Pfam" id="PF12937">
    <property type="entry name" value="F-box-like"/>
    <property type="match status" value="1"/>
</dbReference>
<dbReference type="EMBL" id="CAJFCJ010000001">
    <property type="protein sequence ID" value="CAD5111040.1"/>
    <property type="molecule type" value="Genomic_DNA"/>
</dbReference>
<keyword evidence="3" id="KW-1185">Reference proteome</keyword>
<comment type="caution">
    <text evidence="2">The sequence shown here is derived from an EMBL/GenBank/DDBJ whole genome shotgun (WGS) entry which is preliminary data.</text>
</comment>
<dbReference type="Proteomes" id="UP000549394">
    <property type="component" value="Unassembled WGS sequence"/>
</dbReference>
<organism evidence="2 3">
    <name type="scientific">Dimorphilus gyrociliatus</name>
    <dbReference type="NCBI Taxonomy" id="2664684"/>
    <lineage>
        <taxon>Eukaryota</taxon>
        <taxon>Metazoa</taxon>
        <taxon>Spiralia</taxon>
        <taxon>Lophotrochozoa</taxon>
        <taxon>Annelida</taxon>
        <taxon>Polychaeta</taxon>
        <taxon>Polychaeta incertae sedis</taxon>
        <taxon>Dinophilidae</taxon>
        <taxon>Dimorphilus</taxon>
    </lineage>
</organism>
<evidence type="ECO:0000259" key="1">
    <source>
        <dbReference type="PROSITE" id="PS50181"/>
    </source>
</evidence>
<evidence type="ECO:0000313" key="3">
    <source>
        <dbReference type="Proteomes" id="UP000549394"/>
    </source>
</evidence>